<dbReference type="Proteomes" id="UP000217276">
    <property type="component" value="Chromosome"/>
</dbReference>
<organism evidence="1 2">
    <name type="scientific">Capnocytophaga leadbetteri</name>
    <dbReference type="NCBI Taxonomy" id="327575"/>
    <lineage>
        <taxon>Bacteria</taxon>
        <taxon>Pseudomonadati</taxon>
        <taxon>Bacteroidota</taxon>
        <taxon>Flavobacteriia</taxon>
        <taxon>Flavobacteriales</taxon>
        <taxon>Flavobacteriaceae</taxon>
        <taxon>Capnocytophaga</taxon>
    </lineage>
</organism>
<dbReference type="PANTHER" id="PTHR36456">
    <property type="entry name" value="UPF0232 PROTEIN SCO3875"/>
    <property type="match status" value="1"/>
</dbReference>
<dbReference type="InterPro" id="IPR007922">
    <property type="entry name" value="DciA-like"/>
</dbReference>
<sequence length="96" mass="10627">MDANTHTLGEMVRLYIQQNNLSYGLYRAQLPTLWAELMGAPVAKYTSSVVLKGTTLFVRLTSPALAQELSYGKSKIISNLNEALGSEVIQKLVFLH</sequence>
<reference evidence="2" key="1">
    <citation type="submission" date="2017-06" db="EMBL/GenBank/DDBJ databases">
        <title>Capnocytophaga spp. assemblies.</title>
        <authorList>
            <person name="Gulvik C.A."/>
        </authorList>
    </citation>
    <scope>NUCLEOTIDE SEQUENCE [LARGE SCALE GENOMIC DNA]</scope>
    <source>
        <strain evidence="2">H6253</strain>
    </source>
</reference>
<dbReference type="AlphaFoldDB" id="A0A250FA09"/>
<dbReference type="RefSeq" id="WP_095914027.1">
    <property type="nucleotide sequence ID" value="NZ_CAUOTR010000008.1"/>
</dbReference>
<dbReference type="EMBL" id="CP022384">
    <property type="protein sequence ID" value="ATA81963.1"/>
    <property type="molecule type" value="Genomic_DNA"/>
</dbReference>
<keyword evidence="2" id="KW-1185">Reference proteome</keyword>
<dbReference type="PANTHER" id="PTHR36456:SF1">
    <property type="entry name" value="UPF0232 PROTEIN SCO3875"/>
    <property type="match status" value="1"/>
</dbReference>
<protein>
    <submittedName>
        <fullName evidence="1">RNA-binding protein</fullName>
    </submittedName>
</protein>
<gene>
    <name evidence="1" type="ORF">CGC53_06180</name>
</gene>
<dbReference type="Pfam" id="PF05258">
    <property type="entry name" value="DciA"/>
    <property type="match status" value="1"/>
</dbReference>
<accession>A0A250FA09</accession>
<dbReference type="KEGG" id="clk:CGC53_06180"/>
<proteinExistence type="predicted"/>
<evidence type="ECO:0000313" key="1">
    <source>
        <dbReference type="EMBL" id="ATA81963.1"/>
    </source>
</evidence>
<name>A0A250FA09_9FLAO</name>
<evidence type="ECO:0000313" key="2">
    <source>
        <dbReference type="Proteomes" id="UP000217276"/>
    </source>
</evidence>